<proteinExistence type="predicted"/>
<comment type="caution">
    <text evidence="1">The sequence shown here is derived from an EMBL/GenBank/DDBJ whole genome shotgun (WGS) entry which is preliminary data.</text>
</comment>
<evidence type="ECO:0000313" key="2">
    <source>
        <dbReference type="Proteomes" id="UP001259832"/>
    </source>
</evidence>
<protein>
    <submittedName>
        <fullName evidence="1">Uncharacterized protein</fullName>
    </submittedName>
</protein>
<dbReference type="AlphaFoldDB" id="A0AAD9GPB5"/>
<keyword evidence="2" id="KW-1185">Reference proteome</keyword>
<organism evidence="1 2">
    <name type="scientific">Phytophthora citrophthora</name>
    <dbReference type="NCBI Taxonomy" id="4793"/>
    <lineage>
        <taxon>Eukaryota</taxon>
        <taxon>Sar</taxon>
        <taxon>Stramenopiles</taxon>
        <taxon>Oomycota</taxon>
        <taxon>Peronosporomycetes</taxon>
        <taxon>Peronosporales</taxon>
        <taxon>Peronosporaceae</taxon>
        <taxon>Phytophthora</taxon>
    </lineage>
</organism>
<reference evidence="1" key="1">
    <citation type="submission" date="2023-08" db="EMBL/GenBank/DDBJ databases">
        <title>Reference Genome Resource for the Citrus Pathogen Phytophthora citrophthora.</title>
        <authorList>
            <person name="Moller H."/>
            <person name="Coetzee B."/>
            <person name="Rose L.J."/>
            <person name="Van Niekerk J.M."/>
        </authorList>
    </citation>
    <scope>NUCLEOTIDE SEQUENCE</scope>
    <source>
        <strain evidence="1">STE-U-9442</strain>
    </source>
</reference>
<dbReference type="Proteomes" id="UP001259832">
    <property type="component" value="Unassembled WGS sequence"/>
</dbReference>
<name>A0AAD9GPB5_9STRA</name>
<accession>A0AAD9GPB5</accession>
<evidence type="ECO:0000313" key="1">
    <source>
        <dbReference type="EMBL" id="KAK1942162.1"/>
    </source>
</evidence>
<dbReference type="EMBL" id="JASMQC010000010">
    <property type="protein sequence ID" value="KAK1942162.1"/>
    <property type="molecule type" value="Genomic_DNA"/>
</dbReference>
<gene>
    <name evidence="1" type="ORF">P3T76_006484</name>
</gene>
<sequence length="124" mass="13414">MDAAWMNGSQFSRTCGQLSRASGEGFSRNYLASNVALDQPHMTSLGLPSSRTPTVPVELLTKLPAELLEVRTSEYPECTLQQSSLPTSVVIPKRAIRPESLAKSQSCLQTQRLLGPVTTADIPV</sequence>